<evidence type="ECO:0000313" key="1">
    <source>
        <dbReference type="EMBL" id="QYC12355.1"/>
    </source>
</evidence>
<proteinExistence type="predicted"/>
<dbReference type="EMBL" id="CP080035">
    <property type="protein sequence ID" value="QYC12355.1"/>
    <property type="molecule type" value="Genomic_DNA"/>
</dbReference>
<dbReference type="RefSeq" id="WP_219373690.1">
    <property type="nucleotide sequence ID" value="NZ_CP080035.1"/>
</dbReference>
<gene>
    <name evidence="1" type="ORF">KWG56_18510</name>
</gene>
<accession>A0ABX8TP78</accession>
<keyword evidence="1" id="KW-0614">Plasmid</keyword>
<reference evidence="1 2" key="1">
    <citation type="submission" date="2021-07" db="EMBL/GenBank/DDBJ databases">
        <title>Isolation and characterization of bacteria from a gold mining with a capacity of golden bioaccumulation.</title>
        <authorList>
            <person name="Yang X.J."/>
        </authorList>
    </citation>
    <scope>NUCLEOTIDE SEQUENCE [LARGE SCALE GENOMIC DNA]</scope>
    <source>
        <strain evidence="1 2">Au29</strain>
        <plasmid evidence="1 2">unnamed1</plasmid>
    </source>
</reference>
<protein>
    <submittedName>
        <fullName evidence="1">Uncharacterized protein</fullName>
    </submittedName>
</protein>
<evidence type="ECO:0000313" key="2">
    <source>
        <dbReference type="Proteomes" id="UP000824334"/>
    </source>
</evidence>
<sequence>MSDERDSVPPTLFSAADPYAITDAIRLTLADHLQTHLEGKPEISLREFVQEGPRGEPVHAFGLVLGGVFYTVELTRGRRQTGVEPDL</sequence>
<dbReference type="Proteomes" id="UP000824334">
    <property type="component" value="Plasmid unnamed1"/>
</dbReference>
<geneLocation type="plasmid" evidence="1 2">
    <name>unnamed1</name>
</geneLocation>
<keyword evidence="2" id="KW-1185">Reference proteome</keyword>
<name>A0ABX8TP78_9CAUL</name>
<organism evidence="1 2">
    <name type="scientific">Brevundimonas nasdae</name>
    <dbReference type="NCBI Taxonomy" id="172043"/>
    <lineage>
        <taxon>Bacteria</taxon>
        <taxon>Pseudomonadati</taxon>
        <taxon>Pseudomonadota</taxon>
        <taxon>Alphaproteobacteria</taxon>
        <taxon>Caulobacterales</taxon>
        <taxon>Caulobacteraceae</taxon>
        <taxon>Brevundimonas</taxon>
    </lineage>
</organism>
<dbReference type="GeneID" id="94377291"/>